<accession>A0A7D5P7K2</accession>
<protein>
    <submittedName>
        <fullName evidence="1">Uncharacterized protein</fullName>
    </submittedName>
</protein>
<dbReference type="Pfam" id="PF20509">
    <property type="entry name" value="DUF6735"/>
    <property type="match status" value="1"/>
</dbReference>
<name>A0A7D5P7K2_9EURY</name>
<dbReference type="EMBL" id="CP058910">
    <property type="protein sequence ID" value="QLH79825.1"/>
    <property type="molecule type" value="Genomic_DNA"/>
</dbReference>
<dbReference type="AlphaFoldDB" id="A0A7D5P7K2"/>
<gene>
    <name evidence="1" type="ORF">HZS55_22120</name>
</gene>
<dbReference type="RefSeq" id="WP_179909689.1">
    <property type="nucleotide sequence ID" value="NZ_CP058910.1"/>
</dbReference>
<dbReference type="KEGG" id="hrr:HZS55_22120"/>
<evidence type="ECO:0000313" key="1">
    <source>
        <dbReference type="EMBL" id="QLH79825.1"/>
    </source>
</evidence>
<sequence>MGHRALIAYERPDSTYNIHYSHWGAQDLRLKPAITAKTPFGGDDSDRTLRTVHRRLRETTSKRAVDRLLDGRELPARQIDIEPRAIQLTVDEIIDEHLDFLHHEACYVVDTDCRVTAYRTHWFGLQHDCETIDDAPTVGNGALRTVRWHDGEPVGDGFAQGEFRGLKATVGDMLDRDVFTRAEAIEYMARKLDEWTDDTEALIVRRPRLVEDEHEY</sequence>
<organism evidence="1 2">
    <name type="scientific">Halosimplex rubrum</name>
    <dbReference type="NCBI Taxonomy" id="869889"/>
    <lineage>
        <taxon>Archaea</taxon>
        <taxon>Methanobacteriati</taxon>
        <taxon>Methanobacteriota</taxon>
        <taxon>Stenosarchaea group</taxon>
        <taxon>Halobacteria</taxon>
        <taxon>Halobacteriales</taxon>
        <taxon>Haloarculaceae</taxon>
        <taxon>Halosimplex</taxon>
    </lineage>
</organism>
<proteinExistence type="predicted"/>
<dbReference type="Proteomes" id="UP000509667">
    <property type="component" value="Chromosome"/>
</dbReference>
<keyword evidence="2" id="KW-1185">Reference proteome</keyword>
<reference evidence="1 2" key="1">
    <citation type="submission" date="2020-07" db="EMBL/GenBank/DDBJ databases">
        <title>Halosimplex pelagicum sp. nov. and Halosimplex rubrum sp. nov., isolated from salted brown alga Laminaria, and emended description of the genus Halosimplex.</title>
        <authorList>
            <person name="Cui H."/>
        </authorList>
    </citation>
    <scope>NUCLEOTIDE SEQUENCE [LARGE SCALE GENOMIC DNA]</scope>
    <source>
        <strain evidence="1 2">R27</strain>
    </source>
</reference>
<dbReference type="OrthoDB" id="185449at2157"/>
<evidence type="ECO:0000313" key="2">
    <source>
        <dbReference type="Proteomes" id="UP000509667"/>
    </source>
</evidence>
<dbReference type="InterPro" id="IPR046622">
    <property type="entry name" value="DUF6735"/>
</dbReference>
<dbReference type="GeneID" id="56080621"/>